<feature type="domain" description="Zinc finger Sec23/Sec24-type" evidence="11">
    <location>
        <begin position="214"/>
        <end position="246"/>
    </location>
</feature>
<evidence type="ECO:0000259" key="11">
    <source>
        <dbReference type="Pfam" id="PF04810"/>
    </source>
</evidence>
<evidence type="ECO:0000313" key="14">
    <source>
        <dbReference type="EMBL" id="KAJ4826639.1"/>
    </source>
</evidence>
<keyword evidence="2 9" id="KW-0479">Metal-binding</keyword>
<evidence type="ECO:0000256" key="5">
    <source>
        <dbReference type="ARBA" id="ARBA00022892"/>
    </source>
</evidence>
<evidence type="ECO:0000259" key="12">
    <source>
        <dbReference type="Pfam" id="PF04811"/>
    </source>
</evidence>
<name>A0A9Q0F7Z4_9ROSI</name>
<reference evidence="14" key="2">
    <citation type="journal article" date="2023" name="Plants (Basel)">
        <title>Annotation of the Turnera subulata (Passifloraceae) Draft Genome Reveals the S-Locus Evolved after the Divergence of Turneroideae from Passifloroideae in a Stepwise Manner.</title>
        <authorList>
            <person name="Henning P.M."/>
            <person name="Roalson E.H."/>
            <person name="Mir W."/>
            <person name="McCubbin A.G."/>
            <person name="Shore J.S."/>
        </authorList>
    </citation>
    <scope>NUCLEOTIDE SEQUENCE</scope>
    <source>
        <strain evidence="14">F60SS</strain>
    </source>
</reference>
<dbReference type="SUPFAM" id="SSF53300">
    <property type="entry name" value="vWA-like"/>
    <property type="match status" value="1"/>
</dbReference>
<dbReference type="GO" id="GO:0090110">
    <property type="term" value="P:COPII-coated vesicle cargo loading"/>
    <property type="evidence" value="ECO:0007669"/>
    <property type="project" value="TreeGrafter"/>
</dbReference>
<keyword evidence="15" id="KW-1185">Reference proteome</keyword>
<keyword evidence="1 9" id="KW-0813">Transport</keyword>
<keyword evidence="9" id="KW-0963">Cytoplasm</keyword>
<dbReference type="Gene3D" id="2.30.30.380">
    <property type="entry name" value="Zn-finger domain of Sec23/24"/>
    <property type="match status" value="1"/>
</dbReference>
<accession>A0A9Q0F7Z4</accession>
<evidence type="ECO:0000256" key="4">
    <source>
        <dbReference type="ARBA" id="ARBA00022833"/>
    </source>
</evidence>
<evidence type="ECO:0000256" key="9">
    <source>
        <dbReference type="RuleBase" id="RU365030"/>
    </source>
</evidence>
<dbReference type="GO" id="GO:0070971">
    <property type="term" value="C:endoplasmic reticulum exit site"/>
    <property type="evidence" value="ECO:0007669"/>
    <property type="project" value="TreeGrafter"/>
</dbReference>
<dbReference type="GO" id="GO:0006886">
    <property type="term" value="P:intracellular protein transport"/>
    <property type="evidence" value="ECO:0007669"/>
    <property type="project" value="InterPro"/>
</dbReference>
<dbReference type="FunFam" id="2.30.30.380:FF:000001">
    <property type="entry name" value="Protein transport protein SEC23"/>
    <property type="match status" value="1"/>
</dbReference>
<dbReference type="InterPro" id="IPR006896">
    <property type="entry name" value="Sec23/24_trunk_dom"/>
</dbReference>
<evidence type="ECO:0000259" key="13">
    <source>
        <dbReference type="Pfam" id="PF12776"/>
    </source>
</evidence>
<evidence type="ECO:0000256" key="3">
    <source>
        <dbReference type="ARBA" id="ARBA00022824"/>
    </source>
</evidence>
<dbReference type="OrthoDB" id="10256289at2759"/>
<sequence>MDEKLIQAMLELKEKGTYNNEEKGGFRKGHAKELVKILAEKLPEHGITETHVSSRCKTLRKIYVAMCDLKSINESGFGWDEEKKMFTAPASVWNDYVKSHPDASSLRGKPFLYYDEMSFIYGQDRAIGEASKVPRRMQHEVDVEENSAANTNTDNDGEKQSPKPTPLPPETAALPAETSREEKRRSGGEERPREGTPPFKPFPGMPVLPYSPLRCRSVLNPFSVVDFEAKIWICPICFHRNHFPPHHVASISPDTLPPELFPQYTTVEYQQDDASSPPPLTCLFVVDTCLHEEEIGFLRSALSQAMHLIPDTSLVGLITFRSFVQVHELGFPHLPKTYVFNGSKEHSRDSLLDHLGFFLKKPRPPSGVIAGVRDGLSPDAISQAPHSFST</sequence>
<evidence type="ECO:0000256" key="2">
    <source>
        <dbReference type="ARBA" id="ARBA00022723"/>
    </source>
</evidence>
<dbReference type="EMBL" id="JAKUCV010006612">
    <property type="protein sequence ID" value="KAJ4826639.1"/>
    <property type="molecule type" value="Genomic_DNA"/>
</dbReference>
<dbReference type="Gene3D" id="3.40.50.410">
    <property type="entry name" value="von Willebrand factor, type A domain"/>
    <property type="match status" value="1"/>
</dbReference>
<proteinExistence type="inferred from homology"/>
<dbReference type="Pfam" id="PF12776">
    <property type="entry name" value="Myb_DNA-bind_3"/>
    <property type="match status" value="1"/>
</dbReference>
<organism evidence="14 15">
    <name type="scientific">Turnera subulata</name>
    <dbReference type="NCBI Taxonomy" id="218843"/>
    <lineage>
        <taxon>Eukaryota</taxon>
        <taxon>Viridiplantae</taxon>
        <taxon>Streptophyta</taxon>
        <taxon>Embryophyta</taxon>
        <taxon>Tracheophyta</taxon>
        <taxon>Spermatophyta</taxon>
        <taxon>Magnoliopsida</taxon>
        <taxon>eudicotyledons</taxon>
        <taxon>Gunneridae</taxon>
        <taxon>Pentapetalae</taxon>
        <taxon>rosids</taxon>
        <taxon>fabids</taxon>
        <taxon>Malpighiales</taxon>
        <taxon>Passifloraceae</taxon>
        <taxon>Turnera</taxon>
    </lineage>
</organism>
<feature type="domain" description="Myb/SANT-like" evidence="13">
    <location>
        <begin position="1"/>
        <end position="96"/>
    </location>
</feature>
<evidence type="ECO:0000256" key="6">
    <source>
        <dbReference type="ARBA" id="ARBA00022927"/>
    </source>
</evidence>
<dbReference type="InterPro" id="IPR037364">
    <property type="entry name" value="Sec23"/>
</dbReference>
<keyword evidence="8 9" id="KW-0968">Cytoplasmic vesicle</keyword>
<dbReference type="PANTHER" id="PTHR11141:SF2">
    <property type="entry name" value="PROTEIN TRANSPORT PROTEIN SEC23 C"/>
    <property type="match status" value="1"/>
</dbReference>
<dbReference type="InterPro" id="IPR036174">
    <property type="entry name" value="Znf_Sec23_Sec24_sf"/>
</dbReference>
<evidence type="ECO:0000256" key="1">
    <source>
        <dbReference type="ARBA" id="ARBA00022448"/>
    </source>
</evidence>
<dbReference type="InterPro" id="IPR036465">
    <property type="entry name" value="vWFA_dom_sf"/>
</dbReference>
<feature type="compositionally biased region" description="Basic and acidic residues" evidence="10">
    <location>
        <begin position="178"/>
        <end position="194"/>
    </location>
</feature>
<keyword evidence="5 9" id="KW-0931">ER-Golgi transport</keyword>
<evidence type="ECO:0000256" key="7">
    <source>
        <dbReference type="ARBA" id="ARBA00023136"/>
    </source>
</evidence>
<dbReference type="GO" id="GO:0005096">
    <property type="term" value="F:GTPase activator activity"/>
    <property type="evidence" value="ECO:0007669"/>
    <property type="project" value="TreeGrafter"/>
</dbReference>
<comment type="function">
    <text evidence="9">Component of the coat protein complex II (COPII) which promotes the formation of transport vesicles from the endoplasmic reticulum (ER). The coat has two main functions, the physical deformation of the endoplasmic reticulum membrane into vesicles and the selection of cargo molecules.</text>
</comment>
<comment type="similarity">
    <text evidence="9">Belongs to the SEC23/SEC24 family. SEC23 subfamily.</text>
</comment>
<keyword evidence="4 9" id="KW-0862">Zinc</keyword>
<dbReference type="PANTHER" id="PTHR11141">
    <property type="entry name" value="PROTEIN TRANSPORT PROTEIN SEC23"/>
    <property type="match status" value="1"/>
</dbReference>
<dbReference type="InterPro" id="IPR006895">
    <property type="entry name" value="Znf_Sec23_Sec24"/>
</dbReference>
<comment type="caution">
    <text evidence="14">The sequence shown here is derived from an EMBL/GenBank/DDBJ whole genome shotgun (WGS) entry which is preliminary data.</text>
</comment>
<dbReference type="SUPFAM" id="SSF82919">
    <property type="entry name" value="Zn-finger domain of Sec23/24"/>
    <property type="match status" value="1"/>
</dbReference>
<dbReference type="InterPro" id="IPR024752">
    <property type="entry name" value="Myb/SANT-like_dom"/>
</dbReference>
<evidence type="ECO:0000256" key="8">
    <source>
        <dbReference type="ARBA" id="ARBA00023329"/>
    </source>
</evidence>
<reference evidence="14" key="1">
    <citation type="submission" date="2022-02" db="EMBL/GenBank/DDBJ databases">
        <authorList>
            <person name="Henning P.M."/>
            <person name="McCubbin A.G."/>
            <person name="Shore J.S."/>
        </authorList>
    </citation>
    <scope>NUCLEOTIDE SEQUENCE</scope>
    <source>
        <strain evidence="14">F60SS</strain>
        <tissue evidence="14">Leaves</tissue>
    </source>
</reference>
<protein>
    <recommendedName>
        <fullName evidence="9">Protein transport protein SEC23</fullName>
    </recommendedName>
</protein>
<dbReference type="AlphaFoldDB" id="A0A9Q0F7Z4"/>
<dbReference type="Pfam" id="PF04811">
    <property type="entry name" value="Sec23_trunk"/>
    <property type="match status" value="1"/>
</dbReference>
<comment type="subcellular location">
    <subcellularLocation>
        <location evidence="9">Cytoplasmic vesicle</location>
        <location evidence="9">COPII-coated vesicle membrane</location>
        <topology evidence="9">Peripheral membrane protein</topology>
        <orientation evidence="9">Cytoplasmic side</orientation>
    </subcellularLocation>
    <subcellularLocation>
        <location evidence="9">Endoplasmic reticulum membrane</location>
        <topology evidence="9">Peripheral membrane protein</topology>
        <orientation evidence="9">Cytoplasmic side</orientation>
    </subcellularLocation>
</comment>
<evidence type="ECO:0000313" key="15">
    <source>
        <dbReference type="Proteomes" id="UP001141552"/>
    </source>
</evidence>
<dbReference type="GO" id="GO:0005789">
    <property type="term" value="C:endoplasmic reticulum membrane"/>
    <property type="evidence" value="ECO:0007669"/>
    <property type="project" value="UniProtKB-SubCell"/>
</dbReference>
<evidence type="ECO:0000256" key="10">
    <source>
        <dbReference type="SAM" id="MobiDB-lite"/>
    </source>
</evidence>
<gene>
    <name evidence="14" type="ORF">Tsubulata_002252</name>
</gene>
<dbReference type="GO" id="GO:0030127">
    <property type="term" value="C:COPII vesicle coat"/>
    <property type="evidence" value="ECO:0007669"/>
    <property type="project" value="InterPro"/>
</dbReference>
<keyword evidence="3 9" id="KW-0256">Endoplasmic reticulum</keyword>
<dbReference type="Proteomes" id="UP001141552">
    <property type="component" value="Unassembled WGS sequence"/>
</dbReference>
<keyword evidence="6 9" id="KW-0653">Protein transport</keyword>
<feature type="region of interest" description="Disordered" evidence="10">
    <location>
        <begin position="134"/>
        <end position="203"/>
    </location>
</feature>
<feature type="domain" description="Sec23/Sec24 trunk" evidence="12">
    <location>
        <begin position="277"/>
        <end position="351"/>
    </location>
</feature>
<dbReference type="GO" id="GO:0008270">
    <property type="term" value="F:zinc ion binding"/>
    <property type="evidence" value="ECO:0007669"/>
    <property type="project" value="InterPro"/>
</dbReference>
<dbReference type="Pfam" id="PF04810">
    <property type="entry name" value="zf-Sec23_Sec24"/>
    <property type="match status" value="1"/>
</dbReference>
<keyword evidence="7 9" id="KW-0472">Membrane</keyword>